<proteinExistence type="predicted"/>
<evidence type="ECO:0000313" key="3">
    <source>
        <dbReference type="Proteomes" id="UP001285263"/>
    </source>
</evidence>
<evidence type="ECO:0000313" key="2">
    <source>
        <dbReference type="EMBL" id="MDY0743247.1"/>
    </source>
</evidence>
<keyword evidence="1" id="KW-0812">Transmembrane</keyword>
<sequence length="51" mass="5320">MKPVHVIAAILVFAAIVVALAGETKTAFGLLALSTLIELVWSMIAGRGKNL</sequence>
<protein>
    <recommendedName>
        <fullName evidence="4">Phosphatidate cytidylyltransferase</fullName>
    </recommendedName>
</protein>
<feature type="transmembrane region" description="Helical" evidence="1">
    <location>
        <begin position="31"/>
        <end position="48"/>
    </location>
</feature>
<comment type="caution">
    <text evidence="2">The sequence shown here is derived from an EMBL/GenBank/DDBJ whole genome shotgun (WGS) entry which is preliminary data.</text>
</comment>
<keyword evidence="1" id="KW-1133">Transmembrane helix</keyword>
<dbReference type="RefSeq" id="WP_320421108.1">
    <property type="nucleotide sequence ID" value="NZ_JAXCLA010000001.1"/>
</dbReference>
<organism evidence="2 3">
    <name type="scientific">Roseateles agri</name>
    <dbReference type="NCBI Taxonomy" id="3098619"/>
    <lineage>
        <taxon>Bacteria</taxon>
        <taxon>Pseudomonadati</taxon>
        <taxon>Pseudomonadota</taxon>
        <taxon>Betaproteobacteria</taxon>
        <taxon>Burkholderiales</taxon>
        <taxon>Sphaerotilaceae</taxon>
        <taxon>Roseateles</taxon>
    </lineage>
</organism>
<keyword evidence="3" id="KW-1185">Reference proteome</keyword>
<reference evidence="2 3" key="1">
    <citation type="submission" date="2023-11" db="EMBL/GenBank/DDBJ databases">
        <title>Paucibacter sp. nov., isolated from fresh soil in Korea.</title>
        <authorList>
            <person name="Le N.T.T."/>
        </authorList>
    </citation>
    <scope>NUCLEOTIDE SEQUENCE [LARGE SCALE GENOMIC DNA]</scope>
    <source>
        <strain evidence="2 3">R3-3</strain>
    </source>
</reference>
<evidence type="ECO:0000256" key="1">
    <source>
        <dbReference type="SAM" id="Phobius"/>
    </source>
</evidence>
<dbReference type="Proteomes" id="UP001285263">
    <property type="component" value="Unassembled WGS sequence"/>
</dbReference>
<keyword evidence="1" id="KW-0472">Membrane</keyword>
<evidence type="ECO:0008006" key="4">
    <source>
        <dbReference type="Google" id="ProtNLM"/>
    </source>
</evidence>
<accession>A0ABU5DDJ8</accession>
<dbReference type="EMBL" id="JAXCLA010000001">
    <property type="protein sequence ID" value="MDY0743247.1"/>
    <property type="molecule type" value="Genomic_DNA"/>
</dbReference>
<name>A0ABU5DDJ8_9BURK</name>
<gene>
    <name evidence="2" type="ORF">SNE35_01950</name>
</gene>